<evidence type="ECO:0000313" key="2">
    <source>
        <dbReference type="Proteomes" id="UP000784294"/>
    </source>
</evidence>
<protein>
    <submittedName>
        <fullName evidence="1">Uncharacterized protein</fullName>
    </submittedName>
</protein>
<proteinExistence type="predicted"/>
<comment type="caution">
    <text evidence="1">The sequence shown here is derived from an EMBL/GenBank/DDBJ whole genome shotgun (WGS) entry which is preliminary data.</text>
</comment>
<sequence length="75" mass="8365">MLLLSTRAGGSDELAVYISWVELSRDPGSNDSKIWLFGVLRFAIPDQVTQCFGYLTVLDSVILRFGDRGFIHQAT</sequence>
<evidence type="ECO:0000313" key="1">
    <source>
        <dbReference type="EMBL" id="VEL32881.1"/>
    </source>
</evidence>
<keyword evidence="2" id="KW-1185">Reference proteome</keyword>
<accession>A0A3S5AV72</accession>
<dbReference type="EMBL" id="CAAALY010244814">
    <property type="protein sequence ID" value="VEL32881.1"/>
    <property type="molecule type" value="Genomic_DNA"/>
</dbReference>
<gene>
    <name evidence="1" type="ORF">PXEA_LOCUS26321</name>
</gene>
<organism evidence="1 2">
    <name type="scientific">Protopolystoma xenopodis</name>
    <dbReference type="NCBI Taxonomy" id="117903"/>
    <lineage>
        <taxon>Eukaryota</taxon>
        <taxon>Metazoa</taxon>
        <taxon>Spiralia</taxon>
        <taxon>Lophotrochozoa</taxon>
        <taxon>Platyhelminthes</taxon>
        <taxon>Monogenea</taxon>
        <taxon>Polyopisthocotylea</taxon>
        <taxon>Polystomatidea</taxon>
        <taxon>Polystomatidae</taxon>
        <taxon>Protopolystoma</taxon>
    </lineage>
</organism>
<dbReference type="AlphaFoldDB" id="A0A3S5AV72"/>
<dbReference type="Proteomes" id="UP000784294">
    <property type="component" value="Unassembled WGS sequence"/>
</dbReference>
<name>A0A3S5AV72_9PLAT</name>
<reference evidence="1" key="1">
    <citation type="submission" date="2018-11" db="EMBL/GenBank/DDBJ databases">
        <authorList>
            <consortium name="Pathogen Informatics"/>
        </authorList>
    </citation>
    <scope>NUCLEOTIDE SEQUENCE</scope>
</reference>